<organism evidence="2 3">
    <name type="scientific">Brassica cretica</name>
    <name type="common">Mustard</name>
    <dbReference type="NCBI Taxonomy" id="69181"/>
    <lineage>
        <taxon>Eukaryota</taxon>
        <taxon>Viridiplantae</taxon>
        <taxon>Streptophyta</taxon>
        <taxon>Embryophyta</taxon>
        <taxon>Tracheophyta</taxon>
        <taxon>Spermatophyta</taxon>
        <taxon>Magnoliopsida</taxon>
        <taxon>eudicotyledons</taxon>
        <taxon>Gunneridae</taxon>
        <taxon>Pentapetalae</taxon>
        <taxon>rosids</taxon>
        <taxon>malvids</taxon>
        <taxon>Brassicales</taxon>
        <taxon>Brassicaceae</taxon>
        <taxon>Brassiceae</taxon>
        <taxon>Brassica</taxon>
    </lineage>
</organism>
<evidence type="ECO:0000313" key="2">
    <source>
        <dbReference type="EMBL" id="KAF2541119.1"/>
    </source>
</evidence>
<feature type="region of interest" description="Disordered" evidence="1">
    <location>
        <begin position="1"/>
        <end position="64"/>
    </location>
</feature>
<evidence type="ECO:0008006" key="4">
    <source>
        <dbReference type="Google" id="ProtNLM"/>
    </source>
</evidence>
<dbReference type="Proteomes" id="UP000712281">
    <property type="component" value="Unassembled WGS sequence"/>
</dbReference>
<sequence length="330" mass="36371">MESRTYDLEGNVSPATPPHTGPGRPGEERQTQGRGGGARVPPPRRGPADEEEAKGTAGKTVGENQFQGKKADGCLHQLITSSEKDACAMAQKGQGRMPASPIVTLGVIWYLHFPDEEEMKFAEQPNAPIQETIVKRRILMPHLQRAVEAPKEDGVDQGRFWTDSDGGQCTNKETCPRKIPSIDAESLRSITGVCRCGTLMQARQGPRSVREYTEEFLESAKRCKPKSAEDWCRWYKAGLREEIRGKLIGVLEPWEFALVNRMAGQAMEAERTLTRRVVAISSSEEDVEVEEDPSEDSEWEEEPASSTGSGRAAGSEPEGEQKSPVRSGYL</sequence>
<feature type="compositionally biased region" description="Low complexity" evidence="1">
    <location>
        <begin position="304"/>
        <end position="315"/>
    </location>
</feature>
<feature type="region of interest" description="Disordered" evidence="1">
    <location>
        <begin position="282"/>
        <end position="330"/>
    </location>
</feature>
<evidence type="ECO:0000256" key="1">
    <source>
        <dbReference type="SAM" id="MobiDB-lite"/>
    </source>
</evidence>
<feature type="compositionally biased region" description="Acidic residues" evidence="1">
    <location>
        <begin position="283"/>
        <end position="303"/>
    </location>
</feature>
<evidence type="ECO:0000313" key="3">
    <source>
        <dbReference type="Proteomes" id="UP000712281"/>
    </source>
</evidence>
<dbReference type="AlphaFoldDB" id="A0A8S9G775"/>
<accession>A0A8S9G775</accession>
<proteinExistence type="predicted"/>
<reference evidence="2" key="1">
    <citation type="submission" date="2019-12" db="EMBL/GenBank/DDBJ databases">
        <title>Genome sequencing and annotation of Brassica cretica.</title>
        <authorList>
            <person name="Studholme D.J."/>
            <person name="Sarris P.F."/>
        </authorList>
    </citation>
    <scope>NUCLEOTIDE SEQUENCE</scope>
    <source>
        <strain evidence="2">PFS-001/15</strain>
        <tissue evidence="2">Leaf</tissue>
    </source>
</reference>
<dbReference type="EMBL" id="QGKW02002005">
    <property type="protein sequence ID" value="KAF2541119.1"/>
    <property type="molecule type" value="Genomic_DNA"/>
</dbReference>
<name>A0A8S9G775_BRACR</name>
<gene>
    <name evidence="2" type="ORF">F2Q68_00032325</name>
</gene>
<protein>
    <recommendedName>
        <fullName evidence="4">Retrotransposon gag domain-containing protein</fullName>
    </recommendedName>
</protein>
<comment type="caution">
    <text evidence="2">The sequence shown here is derived from an EMBL/GenBank/DDBJ whole genome shotgun (WGS) entry which is preliminary data.</text>
</comment>